<dbReference type="Gene3D" id="3.30.559.30">
    <property type="entry name" value="Nonribosomal peptide synthetase, condensation domain"/>
    <property type="match status" value="1"/>
</dbReference>
<evidence type="ECO:0000313" key="2">
    <source>
        <dbReference type="Proteomes" id="UP000824209"/>
    </source>
</evidence>
<dbReference type="Proteomes" id="UP000824209">
    <property type="component" value="Unassembled WGS sequence"/>
</dbReference>
<comment type="caution">
    <text evidence="1">The sequence shown here is derived from an EMBL/GenBank/DDBJ whole genome shotgun (WGS) entry which is preliminary data.</text>
</comment>
<dbReference type="InterPro" id="IPR052058">
    <property type="entry name" value="Alcohol_O-acetyltransferase"/>
</dbReference>
<dbReference type="PANTHER" id="PTHR28037:SF1">
    <property type="entry name" value="ALCOHOL O-ACETYLTRANSFERASE 1-RELATED"/>
    <property type="match status" value="1"/>
</dbReference>
<dbReference type="AlphaFoldDB" id="A0A9D2M3P8"/>
<evidence type="ECO:0008006" key="3">
    <source>
        <dbReference type="Google" id="ProtNLM"/>
    </source>
</evidence>
<dbReference type="Gene3D" id="3.30.559.10">
    <property type="entry name" value="Chloramphenicol acetyltransferase-like domain"/>
    <property type="match status" value="1"/>
</dbReference>
<protein>
    <recommendedName>
        <fullName evidence="3">Alcohol acetyltransferase</fullName>
    </recommendedName>
</protein>
<dbReference type="PANTHER" id="PTHR28037">
    <property type="entry name" value="ALCOHOL O-ACETYLTRANSFERASE 1-RELATED"/>
    <property type="match status" value="1"/>
</dbReference>
<name>A0A9D2M3P8_9FIRM</name>
<dbReference type="SUPFAM" id="SSF52777">
    <property type="entry name" value="CoA-dependent acyltransferases"/>
    <property type="match status" value="1"/>
</dbReference>
<proteinExistence type="predicted"/>
<reference evidence="1" key="1">
    <citation type="journal article" date="2021" name="PeerJ">
        <title>Extensive microbial diversity within the chicken gut microbiome revealed by metagenomics and culture.</title>
        <authorList>
            <person name="Gilroy R."/>
            <person name="Ravi A."/>
            <person name="Getino M."/>
            <person name="Pursley I."/>
            <person name="Horton D.L."/>
            <person name="Alikhan N.F."/>
            <person name="Baker D."/>
            <person name="Gharbi K."/>
            <person name="Hall N."/>
            <person name="Watson M."/>
            <person name="Adriaenssens E.M."/>
            <person name="Foster-Nyarko E."/>
            <person name="Jarju S."/>
            <person name="Secka A."/>
            <person name="Antonio M."/>
            <person name="Oren A."/>
            <person name="Chaudhuri R.R."/>
            <person name="La Ragione R."/>
            <person name="Hildebrand F."/>
            <person name="Pallen M.J."/>
        </authorList>
    </citation>
    <scope>NUCLEOTIDE SEQUENCE</scope>
    <source>
        <strain evidence="1">ChiBcec8-14828</strain>
    </source>
</reference>
<sequence length="424" mass="48027">MAQQKAWHKLDNTANLFPVIAGRRTANVFRMTAVMRDEVVPEYLQQALEQTLPAFAAFGVRLRHGLFWSYLEQNDAPVQIAPETHAPCRYIDPLETGRYLFRVLYFRNRISLETFHVLTDGTGAMRFLKAICYRYCQLYDAAAFSPQTREVPYGIEQGKNVSDGYLKNYTPKAQKQSFKEPRAFCVRGEPRLSFDLGVSTLLFPVDSIKALCHQLGVSVSEYLTAALLMAVYEEYMPVSGSKRPVSVFVPVDLRRIFETDTSSNFFSGFSVRYRFSGTKPDFSDVLQQVQEQFREKCTKEMFEKKLAYTAKSALSLWTRMIPLVVKNGVLRVIYEASNHASTLTLSNLGPTKVEPLFEPYFEGFRFLLSSTRQEPLKCSAVAYQNTVALTVCSELLGNDLARNLARRLAAEGICVQVECAEGEV</sequence>
<evidence type="ECO:0000313" key="1">
    <source>
        <dbReference type="EMBL" id="HJB40079.1"/>
    </source>
</evidence>
<accession>A0A9D2M3P8</accession>
<gene>
    <name evidence="1" type="ORF">H9943_06745</name>
</gene>
<dbReference type="EMBL" id="DWYA01000057">
    <property type="protein sequence ID" value="HJB40079.1"/>
    <property type="molecule type" value="Genomic_DNA"/>
</dbReference>
<dbReference type="InterPro" id="IPR023213">
    <property type="entry name" value="CAT-like_dom_sf"/>
</dbReference>
<organism evidence="1 2">
    <name type="scientific">Candidatus Ruthenibacterium avium</name>
    <dbReference type="NCBI Taxonomy" id="2838751"/>
    <lineage>
        <taxon>Bacteria</taxon>
        <taxon>Bacillati</taxon>
        <taxon>Bacillota</taxon>
        <taxon>Clostridia</taxon>
        <taxon>Eubacteriales</taxon>
        <taxon>Oscillospiraceae</taxon>
        <taxon>Ruthenibacterium</taxon>
    </lineage>
</organism>
<reference evidence="1" key="2">
    <citation type="submission" date="2021-04" db="EMBL/GenBank/DDBJ databases">
        <authorList>
            <person name="Gilroy R."/>
        </authorList>
    </citation>
    <scope>NUCLEOTIDE SEQUENCE</scope>
    <source>
        <strain evidence="1">ChiBcec8-14828</strain>
    </source>
</reference>